<evidence type="ECO:0000256" key="1">
    <source>
        <dbReference type="ARBA" id="ARBA00001922"/>
    </source>
</evidence>
<dbReference type="Pfam" id="PF01642">
    <property type="entry name" value="MM_CoA_mutase"/>
    <property type="match status" value="1"/>
</dbReference>
<dbReference type="GO" id="GO:0004494">
    <property type="term" value="F:methylmalonyl-CoA mutase activity"/>
    <property type="evidence" value="ECO:0007669"/>
    <property type="project" value="UniProtKB-EC"/>
</dbReference>
<name>A0A5E4SNY8_9BURK</name>
<dbReference type="Gene3D" id="3.40.50.280">
    <property type="entry name" value="Cobalamin-binding domain"/>
    <property type="match status" value="1"/>
</dbReference>
<evidence type="ECO:0000256" key="6">
    <source>
        <dbReference type="ARBA" id="ARBA00023235"/>
    </source>
</evidence>
<accession>A0A5E4SNY8</accession>
<evidence type="ECO:0000256" key="7">
    <source>
        <dbReference type="ARBA" id="ARBA00023285"/>
    </source>
</evidence>
<evidence type="ECO:0000256" key="4">
    <source>
        <dbReference type="ARBA" id="ARBA00022628"/>
    </source>
</evidence>
<dbReference type="EMBL" id="CABPRU010000002">
    <property type="protein sequence ID" value="VVD77400.1"/>
    <property type="molecule type" value="Genomic_DNA"/>
</dbReference>
<dbReference type="Proteomes" id="UP000334380">
    <property type="component" value="Unassembled WGS sequence"/>
</dbReference>
<dbReference type="InterPro" id="IPR006098">
    <property type="entry name" value="MMCoA_mutase_a_cat"/>
</dbReference>
<dbReference type="EC" id="5.4.99.2" evidence="3"/>
<evidence type="ECO:0000256" key="2">
    <source>
        <dbReference type="ARBA" id="ARBA00008465"/>
    </source>
</evidence>
<dbReference type="GO" id="GO:0019678">
    <property type="term" value="P:propionate metabolic process, methylmalonyl pathway"/>
    <property type="evidence" value="ECO:0007669"/>
    <property type="project" value="TreeGrafter"/>
</dbReference>
<gene>
    <name evidence="10" type="ORF">PTE31013_00920</name>
</gene>
<dbReference type="AlphaFoldDB" id="A0A5E4SNY8"/>
<dbReference type="Gene3D" id="3.20.20.240">
    <property type="entry name" value="Methylmalonyl-CoA mutase"/>
    <property type="match status" value="1"/>
</dbReference>
<organism evidence="10 11">
    <name type="scientific">Pandoraea terrigena</name>
    <dbReference type="NCBI Taxonomy" id="2508292"/>
    <lineage>
        <taxon>Bacteria</taxon>
        <taxon>Pseudomonadati</taxon>
        <taxon>Pseudomonadota</taxon>
        <taxon>Betaproteobacteria</taxon>
        <taxon>Burkholderiales</taxon>
        <taxon>Burkholderiaceae</taxon>
        <taxon>Pandoraea</taxon>
    </lineage>
</organism>
<dbReference type="GO" id="GO:0031419">
    <property type="term" value="F:cobalamin binding"/>
    <property type="evidence" value="ECO:0007669"/>
    <property type="project" value="UniProtKB-KW"/>
</dbReference>
<dbReference type="InterPro" id="IPR036724">
    <property type="entry name" value="Cobalamin-bd_sf"/>
</dbReference>
<keyword evidence="5" id="KW-0479">Metal-binding</keyword>
<evidence type="ECO:0000259" key="9">
    <source>
        <dbReference type="PROSITE" id="PS51332"/>
    </source>
</evidence>
<comment type="similarity">
    <text evidence="2">Belongs to the methylmalonyl-CoA mutase family.</text>
</comment>
<comment type="cofactor">
    <cofactor evidence="1">
        <name>adenosylcob(III)alamin</name>
        <dbReference type="ChEBI" id="CHEBI:18408"/>
    </cofactor>
</comment>
<evidence type="ECO:0000256" key="8">
    <source>
        <dbReference type="ARBA" id="ARBA00072363"/>
    </source>
</evidence>
<evidence type="ECO:0000313" key="10">
    <source>
        <dbReference type="EMBL" id="VVD77400.1"/>
    </source>
</evidence>
<dbReference type="SUPFAM" id="SSF52242">
    <property type="entry name" value="Cobalamin (vitamin B12)-binding domain"/>
    <property type="match status" value="1"/>
</dbReference>
<keyword evidence="4" id="KW-0846">Cobalamin</keyword>
<dbReference type="PROSITE" id="PS51332">
    <property type="entry name" value="B12_BINDING"/>
    <property type="match status" value="1"/>
</dbReference>
<protein>
    <recommendedName>
        <fullName evidence="8">Methylmalonyl-CoA mutase</fullName>
        <ecNumber evidence="3">5.4.99.2</ecNumber>
    </recommendedName>
</protein>
<dbReference type="PANTHER" id="PTHR48101:SF4">
    <property type="entry name" value="METHYLMALONYL-COA MUTASE, MITOCHONDRIAL"/>
    <property type="match status" value="1"/>
</dbReference>
<dbReference type="InterPro" id="IPR006099">
    <property type="entry name" value="MeMalonylCoA_mutase_a/b_cat"/>
</dbReference>
<evidence type="ECO:0000256" key="5">
    <source>
        <dbReference type="ARBA" id="ARBA00022723"/>
    </source>
</evidence>
<dbReference type="Pfam" id="PF02310">
    <property type="entry name" value="B12-binding"/>
    <property type="match status" value="1"/>
</dbReference>
<feature type="domain" description="B12-binding" evidence="9">
    <location>
        <begin position="562"/>
        <end position="693"/>
    </location>
</feature>
<dbReference type="FunFam" id="3.20.20.240:FF:000001">
    <property type="entry name" value="Probable methylmalonyl-coa mutase"/>
    <property type="match status" value="1"/>
</dbReference>
<dbReference type="NCBIfam" id="TIGR00640">
    <property type="entry name" value="acid_CoA_mut_C"/>
    <property type="match status" value="1"/>
</dbReference>
<dbReference type="InterPro" id="IPR016176">
    <property type="entry name" value="Cbl-dep_enz_cat"/>
</dbReference>
<evidence type="ECO:0000313" key="11">
    <source>
        <dbReference type="Proteomes" id="UP000334380"/>
    </source>
</evidence>
<sequence>MNDSPIGAPTVRSVAPKPCYTADDLCGLPHLDSAPGAYPYLRGIHRTMYTKRPWTIRQYAGYADATASNLAYKRALAQGCKGLSVAFDLPTHRGYDSDHADICADVGMAGVAIDSVDDMARLFDGIALDQVSVSMTMSGAVLPVMAAYILAAERAGVAPAQLRGTIQNDILKEFMVRNTYIFAPAPSMRIAADVIDYVATHMPHFNAMSISGYHLQEAGADGVLELALTLANARSYVQMLVKRGADINRVCRQLSFFFGVGRDFYTEIAKLRAARVLWAEVAEGFGATDPRAMQLRMHCQTAGSTLTSQRPHNNIVRTAVEAMAAVFGGTQSLHTNGWDEATSLPGEAASTVARDTQLILQHEMGLCEVVDPWSGSYMMESLTAQTIDAVKALLGEIEALGGVVSAIESGWVHERVHWRAAQIQARTDAGDAAVIGVNSYPDEAATEIDRMEIDNRHVCAMQTHRLRQLRQSRDAEHAHDRLKALSAIAATGDGNLLAGTIEAMRAGATLGECTAALEAVWPRWQMPTRFSCKVYANERTDTKIWGATRKQVADLAGTLGRAPRIAIVKLGQDGHDRGARLIAAALSDAGFDVVLGPLFTTPVQMAEWVFRRDVDLVGVSTLAGGHKMLVPALLVELASRGCMAPVVLGGIVPAPHHASLHAAGVKAIFGPATTVDDVIRKLVMLLRTTANEARFPRVQQPGS</sequence>
<proteinExistence type="inferred from homology"/>
<dbReference type="OrthoDB" id="9762378at2"/>
<dbReference type="NCBIfam" id="TIGR00641">
    <property type="entry name" value="acid_CoA_mut_N"/>
    <property type="match status" value="1"/>
</dbReference>
<reference evidence="10 11" key="1">
    <citation type="submission" date="2019-08" db="EMBL/GenBank/DDBJ databases">
        <authorList>
            <person name="Peeters C."/>
        </authorList>
    </citation>
    <scope>NUCLEOTIDE SEQUENCE [LARGE SCALE GENOMIC DNA]</scope>
    <source>
        <strain evidence="10 11">LMG 31013</strain>
    </source>
</reference>
<dbReference type="InterPro" id="IPR006159">
    <property type="entry name" value="Acid_CoA_mut_C"/>
</dbReference>
<keyword evidence="7" id="KW-0170">Cobalt</keyword>
<dbReference type="RefSeq" id="WP_150611669.1">
    <property type="nucleotide sequence ID" value="NZ_CABPRU010000002.1"/>
</dbReference>
<dbReference type="NCBIfam" id="NF006944">
    <property type="entry name" value="PRK09426.1"/>
    <property type="match status" value="1"/>
</dbReference>
<dbReference type="GO" id="GO:0046872">
    <property type="term" value="F:metal ion binding"/>
    <property type="evidence" value="ECO:0007669"/>
    <property type="project" value="UniProtKB-KW"/>
</dbReference>
<keyword evidence="6" id="KW-0413">Isomerase</keyword>
<dbReference type="GO" id="GO:0005737">
    <property type="term" value="C:cytoplasm"/>
    <property type="evidence" value="ECO:0007669"/>
    <property type="project" value="TreeGrafter"/>
</dbReference>
<evidence type="ECO:0000256" key="3">
    <source>
        <dbReference type="ARBA" id="ARBA00012398"/>
    </source>
</evidence>
<dbReference type="PANTHER" id="PTHR48101">
    <property type="entry name" value="METHYLMALONYL-COA MUTASE, MITOCHONDRIAL-RELATED"/>
    <property type="match status" value="1"/>
</dbReference>
<keyword evidence="11" id="KW-1185">Reference proteome</keyword>
<dbReference type="InterPro" id="IPR006158">
    <property type="entry name" value="Cobalamin-bd"/>
</dbReference>
<dbReference type="SUPFAM" id="SSF51703">
    <property type="entry name" value="Cobalamin (vitamin B12)-dependent enzymes"/>
    <property type="match status" value="1"/>
</dbReference>